<dbReference type="EMBL" id="JADKYB010000003">
    <property type="protein sequence ID" value="MBM9504411.1"/>
    <property type="molecule type" value="Genomic_DNA"/>
</dbReference>
<proteinExistence type="predicted"/>
<gene>
    <name evidence="3" type="ORF">ITX44_07660</name>
</gene>
<dbReference type="GO" id="GO:0016787">
    <property type="term" value="F:hydrolase activity"/>
    <property type="evidence" value="ECO:0007669"/>
    <property type="project" value="UniProtKB-KW"/>
</dbReference>
<evidence type="ECO:0000313" key="4">
    <source>
        <dbReference type="Proteomes" id="UP000749040"/>
    </source>
</evidence>
<reference evidence="3 4" key="1">
    <citation type="submission" date="2021-01" db="EMBL/GenBank/DDBJ databases">
        <title>Streptomyces acididurans sp. nov., isolated from a peat swamp forest soil.</title>
        <authorList>
            <person name="Chantavorakit T."/>
            <person name="Duangmal K."/>
        </authorList>
    </citation>
    <scope>NUCLEOTIDE SEQUENCE [LARGE SCALE GENOMIC DNA]</scope>
    <source>
        <strain evidence="3 4">KK5PA1</strain>
    </source>
</reference>
<organism evidence="3 4">
    <name type="scientific">Actinacidiphila acididurans</name>
    <dbReference type="NCBI Taxonomy" id="2784346"/>
    <lineage>
        <taxon>Bacteria</taxon>
        <taxon>Bacillati</taxon>
        <taxon>Actinomycetota</taxon>
        <taxon>Actinomycetes</taxon>
        <taxon>Kitasatosporales</taxon>
        <taxon>Streptomycetaceae</taxon>
        <taxon>Actinacidiphila</taxon>
    </lineage>
</organism>
<dbReference type="Gene3D" id="3.40.50.850">
    <property type="entry name" value="Isochorismatase-like"/>
    <property type="match status" value="1"/>
</dbReference>
<dbReference type="SUPFAM" id="SSF52499">
    <property type="entry name" value="Isochorismatase-like hydrolases"/>
    <property type="match status" value="1"/>
</dbReference>
<feature type="domain" description="Isochorismatase-like" evidence="2">
    <location>
        <begin position="23"/>
        <end position="202"/>
    </location>
</feature>
<keyword evidence="1 3" id="KW-0378">Hydrolase</keyword>
<keyword evidence="4" id="KW-1185">Reference proteome</keyword>
<dbReference type="Pfam" id="PF00857">
    <property type="entry name" value="Isochorismatase"/>
    <property type="match status" value="1"/>
</dbReference>
<evidence type="ECO:0000256" key="1">
    <source>
        <dbReference type="ARBA" id="ARBA00022801"/>
    </source>
</evidence>
<dbReference type="InterPro" id="IPR036380">
    <property type="entry name" value="Isochorismatase-like_sf"/>
</dbReference>
<dbReference type="RefSeq" id="WP_205356251.1">
    <property type="nucleotide sequence ID" value="NZ_JADKYB010000003.1"/>
</dbReference>
<dbReference type="PANTHER" id="PTHR43540">
    <property type="entry name" value="PEROXYUREIDOACRYLATE/UREIDOACRYLATE AMIDOHYDROLASE-RELATED"/>
    <property type="match status" value="1"/>
</dbReference>
<accession>A0ABS2TM42</accession>
<name>A0ABS2TM42_9ACTN</name>
<comment type="caution">
    <text evidence="3">The sequence shown here is derived from an EMBL/GenBank/DDBJ whole genome shotgun (WGS) entry which is preliminary data.</text>
</comment>
<dbReference type="CDD" id="cd00431">
    <property type="entry name" value="cysteine_hydrolases"/>
    <property type="match status" value="1"/>
</dbReference>
<protein>
    <submittedName>
        <fullName evidence="3">Cysteine hydrolase</fullName>
    </submittedName>
</protein>
<dbReference type="Proteomes" id="UP000749040">
    <property type="component" value="Unassembled WGS sequence"/>
</dbReference>
<evidence type="ECO:0000259" key="2">
    <source>
        <dbReference type="Pfam" id="PF00857"/>
    </source>
</evidence>
<sequence length="214" mass="23300">MDERNGLTVPHSLREACDPRRLALLVYDMQVGVLNQIEDRERVVERVGDVLEAARAAGVRTFFLRHVTLPAELMGVAQLRMWRAWQRAERAADVVSAFPPDAEQTQIVPELRPTEREAVVDKITMSAFEGTWLDIALRDCGVTTVAVVGVATEIGIEPTARHAADLGYVPVLVTDACGAGDPAAGERSLDALRFAGDALLTTSEEFRAVLAEHG</sequence>
<evidence type="ECO:0000313" key="3">
    <source>
        <dbReference type="EMBL" id="MBM9504411.1"/>
    </source>
</evidence>
<dbReference type="InterPro" id="IPR050272">
    <property type="entry name" value="Isochorismatase-like_hydrls"/>
</dbReference>
<dbReference type="InterPro" id="IPR000868">
    <property type="entry name" value="Isochorismatase-like_dom"/>
</dbReference>